<dbReference type="Gene3D" id="2.40.50.100">
    <property type="match status" value="1"/>
</dbReference>
<dbReference type="AlphaFoldDB" id="A0A3B0SKP2"/>
<protein>
    <recommendedName>
        <fullName evidence="5">Membrane fusion protein biotin-lipoyl like domain-containing protein</fullName>
    </recommendedName>
</protein>
<keyword evidence="3" id="KW-0472">Membrane</keyword>
<dbReference type="SUPFAM" id="SSF111369">
    <property type="entry name" value="HlyD-like secretion proteins"/>
    <property type="match status" value="1"/>
</dbReference>
<dbReference type="PANTHER" id="PTHR32347:SF23">
    <property type="entry name" value="BLL5650 PROTEIN"/>
    <property type="match status" value="1"/>
</dbReference>
<comment type="subcellular location">
    <subcellularLocation>
        <location evidence="1">Cell envelope</location>
    </subcellularLocation>
</comment>
<dbReference type="EMBL" id="UOEC01000138">
    <property type="protein sequence ID" value="VAV96943.1"/>
    <property type="molecule type" value="Genomic_DNA"/>
</dbReference>
<evidence type="ECO:0000256" key="1">
    <source>
        <dbReference type="ARBA" id="ARBA00004196"/>
    </source>
</evidence>
<sequence>MQKIKVDKEPSNDNQNQRLQALLLLEAELRRQPTQMALSLWAVNEVRAVVDYSQCFLLRMNRVGKARVTAVSSLANVDRNAPFVRWIEQQVSKVSKERAKSDGDAQAQIIEISLAGNTSKHNNEVYPFQQTVFLPFYDRSGRMFGGLLMARSKAWQEAEQVIAVRLAETVSHAFQALTSQKRLRVWSMPKWLGLGVAGLVALAMFIPVPMTTLAPAEIIADEPVIVVAPIDGVVARIFPDANVAVKRGDLLFEFDNTELKAGADIARRTELVSQARLATARQAAFSDPQVYRQLAIAKAEVELARAEKIFSENKLARTIVRAQKSGQLIYTDRKDWIGKPVRTGERVMEIADVKRVVLRIDLPVAEAINLRNGADVRLFLDANPLKALSAKLRHASYFAVEQPGVGLVYRVVADLEVGGERKIVPRIGLRGTAQIFGEQVFLGFYLFRKPISSVRQYFGF</sequence>
<dbReference type="PANTHER" id="PTHR32347">
    <property type="entry name" value="EFFLUX SYSTEM COMPONENT YKNX-RELATED"/>
    <property type="match status" value="1"/>
</dbReference>
<proteinExistence type="predicted"/>
<evidence type="ECO:0008006" key="5">
    <source>
        <dbReference type="Google" id="ProtNLM"/>
    </source>
</evidence>
<organism evidence="4">
    <name type="scientific">hydrothermal vent metagenome</name>
    <dbReference type="NCBI Taxonomy" id="652676"/>
    <lineage>
        <taxon>unclassified sequences</taxon>
        <taxon>metagenomes</taxon>
        <taxon>ecological metagenomes</taxon>
    </lineage>
</organism>
<evidence type="ECO:0000256" key="2">
    <source>
        <dbReference type="ARBA" id="ARBA00023054"/>
    </source>
</evidence>
<dbReference type="Gene3D" id="1.10.287.470">
    <property type="entry name" value="Helix hairpin bin"/>
    <property type="match status" value="1"/>
</dbReference>
<gene>
    <name evidence="4" type="ORF">MNBD_ALPHA08-1351</name>
</gene>
<evidence type="ECO:0000256" key="3">
    <source>
        <dbReference type="SAM" id="Phobius"/>
    </source>
</evidence>
<keyword evidence="2" id="KW-0175">Coiled coil</keyword>
<dbReference type="InterPro" id="IPR050465">
    <property type="entry name" value="UPF0194_transport"/>
</dbReference>
<keyword evidence="3" id="KW-1133">Transmembrane helix</keyword>
<keyword evidence="3" id="KW-0812">Transmembrane</keyword>
<feature type="transmembrane region" description="Helical" evidence="3">
    <location>
        <begin position="191"/>
        <end position="210"/>
    </location>
</feature>
<accession>A0A3B0SKP2</accession>
<dbReference type="GO" id="GO:0030313">
    <property type="term" value="C:cell envelope"/>
    <property type="evidence" value="ECO:0007669"/>
    <property type="project" value="UniProtKB-SubCell"/>
</dbReference>
<evidence type="ECO:0000313" key="4">
    <source>
        <dbReference type="EMBL" id="VAV96943.1"/>
    </source>
</evidence>
<name>A0A3B0SKP2_9ZZZZ</name>
<reference evidence="4" key="1">
    <citation type="submission" date="2018-06" db="EMBL/GenBank/DDBJ databases">
        <authorList>
            <person name="Zhirakovskaya E."/>
        </authorList>
    </citation>
    <scope>NUCLEOTIDE SEQUENCE</scope>
</reference>